<dbReference type="EMBL" id="MFFM01000046">
    <property type="protein sequence ID" value="OGF08914.1"/>
    <property type="molecule type" value="Genomic_DNA"/>
</dbReference>
<name>A0A1F5R374_9BACT</name>
<dbReference type="InterPro" id="IPR045175">
    <property type="entry name" value="M28_fam"/>
</dbReference>
<dbReference type="Gene3D" id="3.40.630.10">
    <property type="entry name" value="Zn peptidases"/>
    <property type="match status" value="1"/>
</dbReference>
<gene>
    <name evidence="2" type="ORF">A2024_01455</name>
</gene>
<evidence type="ECO:0000313" key="3">
    <source>
        <dbReference type="Proteomes" id="UP000177230"/>
    </source>
</evidence>
<dbReference type="GO" id="GO:0008235">
    <property type="term" value="F:metalloexopeptidase activity"/>
    <property type="evidence" value="ECO:0007669"/>
    <property type="project" value="InterPro"/>
</dbReference>
<dbReference type="Proteomes" id="UP000177230">
    <property type="component" value="Unassembled WGS sequence"/>
</dbReference>
<feature type="domain" description="Peptidase M28" evidence="1">
    <location>
        <begin position="184"/>
        <end position="364"/>
    </location>
</feature>
<dbReference type="PANTHER" id="PTHR12147:SF26">
    <property type="entry name" value="PEPTIDASE M28 DOMAIN-CONTAINING PROTEIN"/>
    <property type="match status" value="1"/>
</dbReference>
<reference evidence="2 3" key="1">
    <citation type="journal article" date="2016" name="Nat. Commun.">
        <title>Thousands of microbial genomes shed light on interconnected biogeochemical processes in an aquifer system.</title>
        <authorList>
            <person name="Anantharaman K."/>
            <person name="Brown C.T."/>
            <person name="Hug L.A."/>
            <person name="Sharon I."/>
            <person name="Castelle C.J."/>
            <person name="Probst A.J."/>
            <person name="Thomas B.C."/>
            <person name="Singh A."/>
            <person name="Wilkins M.J."/>
            <person name="Karaoz U."/>
            <person name="Brodie E.L."/>
            <person name="Williams K.H."/>
            <person name="Hubbard S.S."/>
            <person name="Banfield J.F."/>
        </authorList>
    </citation>
    <scope>NUCLEOTIDE SEQUENCE [LARGE SCALE GENOMIC DNA]</scope>
</reference>
<sequence>MINAHQILKELNFERLTGSAGEKKAITVITKYLKQLKVKYHLEPFAVNSFDTGTASIKVKNQTFKAHPFGLSHDHKISGEMVFLEDADIMLRNKGAYRGKILLTYTFSRKIAEHFKPAGIKACIAIGSPLRQAPSWSYRQKMYAQGYVPSVTVSYEDGLKLSSLSGSKIELAIKQSSGKRIGHNIVIDIKGRGYDDNLTLAVGHYDSVARSPGSTDNAGGIVTLLKAAEHFAINKPQRDLRIVMFSGEELGLRGSFAYAQKHQKEVRERLGLVINVDVAGDELGKNELIVLGTPQLQGYADGVTKETGHYFRTELDIYSSDCMPFAVYEVPAVNICRFGGQASGMIHTPGDDVKHTSQRGLEPTIAAAVNLLDRVLNSKIYPVNKEIDKSLREKIEKYLWGSLMEPPKLEWAPEYKK</sequence>
<proteinExistence type="predicted"/>
<comment type="caution">
    <text evidence="2">The sequence shown here is derived from an EMBL/GenBank/DDBJ whole genome shotgun (WGS) entry which is preliminary data.</text>
</comment>
<dbReference type="Gene3D" id="3.50.30.30">
    <property type="match status" value="1"/>
</dbReference>
<dbReference type="AlphaFoldDB" id="A0A1F5R374"/>
<evidence type="ECO:0000259" key="1">
    <source>
        <dbReference type="Pfam" id="PF04389"/>
    </source>
</evidence>
<dbReference type="SUPFAM" id="SSF53187">
    <property type="entry name" value="Zn-dependent exopeptidases"/>
    <property type="match status" value="1"/>
</dbReference>
<dbReference type="GO" id="GO:0006508">
    <property type="term" value="P:proteolysis"/>
    <property type="evidence" value="ECO:0007669"/>
    <property type="project" value="InterPro"/>
</dbReference>
<dbReference type="InterPro" id="IPR007484">
    <property type="entry name" value="Peptidase_M28"/>
</dbReference>
<accession>A0A1F5R374</accession>
<organism evidence="2 3">
    <name type="scientific">Candidatus Edwardsbacteria bacterium GWF2_54_11</name>
    <dbReference type="NCBI Taxonomy" id="1817851"/>
    <lineage>
        <taxon>Bacteria</taxon>
        <taxon>Candidatus Edwardsiibacteriota</taxon>
    </lineage>
</organism>
<evidence type="ECO:0000313" key="2">
    <source>
        <dbReference type="EMBL" id="OGF08914.1"/>
    </source>
</evidence>
<protein>
    <recommendedName>
        <fullName evidence="1">Peptidase M28 domain-containing protein</fullName>
    </recommendedName>
</protein>
<dbReference type="Pfam" id="PF04389">
    <property type="entry name" value="Peptidase_M28"/>
    <property type="match status" value="1"/>
</dbReference>
<dbReference type="PANTHER" id="PTHR12147">
    <property type="entry name" value="METALLOPEPTIDASE M28 FAMILY MEMBER"/>
    <property type="match status" value="1"/>
</dbReference>